<evidence type="ECO:0000259" key="8">
    <source>
        <dbReference type="SMART" id="SM00849"/>
    </source>
</evidence>
<dbReference type="SMART" id="SM00849">
    <property type="entry name" value="Lactamase_B"/>
    <property type="match status" value="1"/>
</dbReference>
<feature type="region of interest" description="Disordered" evidence="6">
    <location>
        <begin position="88"/>
        <end position="120"/>
    </location>
</feature>
<dbReference type="eggNOG" id="COG0658">
    <property type="taxonomic scope" value="Bacteria"/>
</dbReference>
<feature type="transmembrane region" description="Helical" evidence="7">
    <location>
        <begin position="570"/>
        <end position="589"/>
    </location>
</feature>
<keyword evidence="2" id="KW-1003">Cell membrane</keyword>
<dbReference type="CDD" id="cd07731">
    <property type="entry name" value="ComA-like_MBL-fold"/>
    <property type="match status" value="1"/>
</dbReference>
<feature type="transmembrane region" description="Helical" evidence="7">
    <location>
        <begin position="420"/>
        <end position="437"/>
    </location>
</feature>
<reference evidence="9 10" key="1">
    <citation type="submission" date="2010-01" db="EMBL/GenBank/DDBJ databases">
        <title>The complete genome of Thermobispora bispora DSM 43833.</title>
        <authorList>
            <consortium name="US DOE Joint Genome Institute (JGI-PGF)"/>
            <person name="Lucas S."/>
            <person name="Copeland A."/>
            <person name="Lapidus A."/>
            <person name="Glavina del Rio T."/>
            <person name="Dalin E."/>
            <person name="Tice H."/>
            <person name="Bruce D."/>
            <person name="Goodwin L."/>
            <person name="Pitluck S."/>
            <person name="Kyrpides N."/>
            <person name="Mavromatis K."/>
            <person name="Ivanova N."/>
            <person name="Mikhailova N."/>
            <person name="Chertkov O."/>
            <person name="Brettin T."/>
            <person name="Detter J.C."/>
            <person name="Han C."/>
            <person name="Larimer F."/>
            <person name="Land M."/>
            <person name="Hauser L."/>
            <person name="Markowitz V."/>
            <person name="Cheng J.-F."/>
            <person name="Hugenholtz P."/>
            <person name="Woyke T."/>
            <person name="Wu D."/>
            <person name="Jando M."/>
            <person name="Schneider S."/>
            <person name="Klenk H.-P."/>
            <person name="Eisen J.A."/>
        </authorList>
    </citation>
    <scope>NUCLEOTIDE SEQUENCE [LARGE SCALE GENOMIC DNA]</scope>
    <source>
        <strain evidence="10">ATCC 19993 / DSM 43833 / CBS 139.67 / JCM 10125 / KCTC 9307 / NBRC 14880 / R51</strain>
    </source>
</reference>
<keyword evidence="3 7" id="KW-0812">Transmembrane</keyword>
<dbReference type="InterPro" id="IPR036866">
    <property type="entry name" value="RibonucZ/Hydroxyglut_hydro"/>
</dbReference>
<comment type="subcellular location">
    <subcellularLocation>
        <location evidence="1">Cell membrane</location>
        <topology evidence="1">Multi-pass membrane protein</topology>
    </subcellularLocation>
</comment>
<dbReference type="InterPro" id="IPR035681">
    <property type="entry name" value="ComA-like_MBL"/>
</dbReference>
<dbReference type="OrthoDB" id="7177610at2"/>
<dbReference type="Pfam" id="PF03772">
    <property type="entry name" value="Competence"/>
    <property type="match status" value="1"/>
</dbReference>
<evidence type="ECO:0000256" key="1">
    <source>
        <dbReference type="ARBA" id="ARBA00004651"/>
    </source>
</evidence>
<keyword evidence="10" id="KW-1185">Reference proteome</keyword>
<dbReference type="AlphaFoldDB" id="D6Y8G8"/>
<feature type="transmembrane region" description="Helical" evidence="7">
    <location>
        <begin position="374"/>
        <end position="390"/>
    </location>
</feature>
<organism evidence="9 10">
    <name type="scientific">Thermobispora bispora (strain ATCC 19993 / DSM 43833 / CBS 139.67 / JCM 10125 / KCTC 9307 / NBRC 14880 / R51)</name>
    <dbReference type="NCBI Taxonomy" id="469371"/>
    <lineage>
        <taxon>Bacteria</taxon>
        <taxon>Bacillati</taxon>
        <taxon>Actinomycetota</taxon>
        <taxon>Actinomycetes</taxon>
        <taxon>Streptosporangiales</taxon>
        <taxon>Streptosporangiaceae</taxon>
        <taxon>Thermobispora</taxon>
    </lineage>
</organism>
<dbReference type="HOGENOM" id="CLU_010363_4_0_11"/>
<dbReference type="SUPFAM" id="SSF56281">
    <property type="entry name" value="Metallo-hydrolase/oxidoreductase"/>
    <property type="match status" value="1"/>
</dbReference>
<dbReference type="KEGG" id="tbi:Tbis_1143"/>
<proteinExistence type="predicted"/>
<gene>
    <name evidence="9" type="ordered locus">Tbis_1143</name>
</gene>
<protein>
    <submittedName>
        <fullName evidence="9">DNA internalization-related competence protein ComEC/Rec2</fullName>
    </submittedName>
</protein>
<feature type="transmembrane region" description="Helical" evidence="7">
    <location>
        <begin position="519"/>
        <end position="541"/>
    </location>
</feature>
<feature type="transmembrane region" description="Helical" evidence="7">
    <location>
        <begin position="449"/>
        <end position="468"/>
    </location>
</feature>
<evidence type="ECO:0000256" key="5">
    <source>
        <dbReference type="ARBA" id="ARBA00023136"/>
    </source>
</evidence>
<dbReference type="GO" id="GO:0005886">
    <property type="term" value="C:plasma membrane"/>
    <property type="evidence" value="ECO:0007669"/>
    <property type="project" value="UniProtKB-SubCell"/>
</dbReference>
<dbReference type="Proteomes" id="UP000006640">
    <property type="component" value="Chromosome"/>
</dbReference>
<feature type="transmembrane region" description="Helical" evidence="7">
    <location>
        <begin position="350"/>
        <end position="368"/>
    </location>
</feature>
<evidence type="ECO:0000256" key="2">
    <source>
        <dbReference type="ARBA" id="ARBA00022475"/>
    </source>
</evidence>
<dbReference type="PANTHER" id="PTHR30619:SF1">
    <property type="entry name" value="RECOMBINATION PROTEIN 2"/>
    <property type="match status" value="1"/>
</dbReference>
<name>D6Y8G8_THEBD</name>
<dbReference type="Pfam" id="PF00753">
    <property type="entry name" value="Lactamase_B"/>
    <property type="match status" value="1"/>
</dbReference>
<keyword evidence="5 7" id="KW-0472">Membrane</keyword>
<evidence type="ECO:0000256" key="4">
    <source>
        <dbReference type="ARBA" id="ARBA00022989"/>
    </source>
</evidence>
<evidence type="ECO:0000256" key="3">
    <source>
        <dbReference type="ARBA" id="ARBA00022692"/>
    </source>
</evidence>
<feature type="transmembrane region" description="Helical" evidence="7">
    <location>
        <begin position="62"/>
        <end position="82"/>
    </location>
</feature>
<dbReference type="Gene3D" id="3.60.15.10">
    <property type="entry name" value="Ribonuclease Z/Hydroxyacylglutathione hydrolase-like"/>
    <property type="match status" value="1"/>
</dbReference>
<sequence length="859" mass="86581">MTASQTAPLAVSQRVPLAASPAALPAASSVLVPAASLAVPLAGPAVSSWLTALVLLGSPPAAGAAVAVAAAAAAAMIAAWLVPRRRRRAPARAARPRPSQHGPTGTGRAVATRPASAVPPCPRDVPGDPAPVARAALAVLAAIAATAAVTAARVGAVRSGPVAELAAAEATVTAEVVLTDDPRIRPARTGAFLRERAAVHGRMVSVSSPAERVRTGVPVLLLGSGPGWAGLLPSQRIKVHGRLVPAEPGELLAAVMLVRGPPEPVTGPSPVQRVAAALRAGLREACDVLPPEQRGLLPALVVGDVSRMDEQVAQDMRTAGLSHLTAVSGANLSIVAGATLLIARAAGLPLPARALAAAAAMIAFAVVARPSPSVLRALAMGLVAALALGTGRVRDGVTALCAAVFGLILFDPGLAREYGFALSVCATAGILLLAPRWRDRLARRLPPFAAEAIAVPAAAQAGVTPVLVLMAGGLEPVAIPANLLADPAVAPATVLGFTAAAVAPVSMPLAQLVVRPAGLAVGWIIAVAERAAAVPFATIAWPGGPPGLALLAVAALLAWAVLRRRVLRRIAIALAAGALLAVLAVRPVAAPWPPPGWLLVACDVGQGDAVVLSAGPGAGVVVDTGPDPARAGRCLRDLGIRRVPLVVLTHPHLDHVGGLAGVLRGRSVGAVVVGPGRPARSEAGRVSRELRAHRIPEWVVPPGTRWRFGATEITVLAPAAGPVRAGPGEEAAVNNASVVLLARWLGTAGEPLGSALLTGDIETEAQAELLRRGVPAVDVLKVAHHGSYRQDPAFLAATRARVALISVGAENGYGHPAPGTLLRLRLLGMRVYRTDVGGDIAVTASGGRLAVVARGRAPR</sequence>
<dbReference type="InterPro" id="IPR004477">
    <property type="entry name" value="ComEC_N"/>
</dbReference>
<dbReference type="RefSeq" id="WP_013131398.1">
    <property type="nucleotide sequence ID" value="NC_014165.1"/>
</dbReference>
<keyword evidence="4 7" id="KW-1133">Transmembrane helix</keyword>
<dbReference type="InterPro" id="IPR001279">
    <property type="entry name" value="Metallo-B-lactamas"/>
</dbReference>
<accession>D6Y8G8</accession>
<evidence type="ECO:0000313" key="9">
    <source>
        <dbReference type="EMBL" id="ADG87865.1"/>
    </source>
</evidence>
<evidence type="ECO:0000256" key="6">
    <source>
        <dbReference type="SAM" id="MobiDB-lite"/>
    </source>
</evidence>
<evidence type="ECO:0000256" key="7">
    <source>
        <dbReference type="SAM" id="Phobius"/>
    </source>
</evidence>
<dbReference type="eggNOG" id="COG2333">
    <property type="taxonomic scope" value="Bacteria"/>
</dbReference>
<dbReference type="STRING" id="469371.Tbis_1143"/>
<dbReference type="PANTHER" id="PTHR30619">
    <property type="entry name" value="DNA INTERNALIZATION/COMPETENCE PROTEIN COMEC/REC2"/>
    <property type="match status" value="1"/>
</dbReference>
<feature type="transmembrane region" description="Helical" evidence="7">
    <location>
        <begin position="547"/>
        <end position="563"/>
    </location>
</feature>
<dbReference type="EMBL" id="CP001874">
    <property type="protein sequence ID" value="ADG87865.1"/>
    <property type="molecule type" value="Genomic_DNA"/>
</dbReference>
<dbReference type="NCBIfam" id="TIGR00360">
    <property type="entry name" value="ComEC_N-term"/>
    <property type="match status" value="1"/>
</dbReference>
<feature type="domain" description="Metallo-beta-lactamase" evidence="8">
    <location>
        <begin position="606"/>
        <end position="784"/>
    </location>
</feature>
<feature type="transmembrane region" description="Helical" evidence="7">
    <location>
        <begin position="488"/>
        <end position="507"/>
    </location>
</feature>
<evidence type="ECO:0000313" key="10">
    <source>
        <dbReference type="Proteomes" id="UP000006640"/>
    </source>
</evidence>
<dbReference type="InterPro" id="IPR052159">
    <property type="entry name" value="Competence_DNA_uptake"/>
</dbReference>